<gene>
    <name evidence="1" type="ORF">GCM10022267_83550</name>
</gene>
<dbReference type="EMBL" id="BAABBE010000045">
    <property type="protein sequence ID" value="GAA3684009.1"/>
    <property type="molecule type" value="Genomic_DNA"/>
</dbReference>
<keyword evidence="2" id="KW-1185">Reference proteome</keyword>
<evidence type="ECO:0000313" key="1">
    <source>
        <dbReference type="EMBL" id="GAA3684009.1"/>
    </source>
</evidence>
<accession>A0ABP7C9E6</accession>
<proteinExistence type="predicted"/>
<protein>
    <submittedName>
        <fullName evidence="1">Uncharacterized protein</fullName>
    </submittedName>
</protein>
<evidence type="ECO:0000313" key="2">
    <source>
        <dbReference type="Proteomes" id="UP001500711"/>
    </source>
</evidence>
<name>A0ABP7C9E6_9PSEU</name>
<reference evidence="2" key="1">
    <citation type="journal article" date="2019" name="Int. J. Syst. Evol. Microbiol.">
        <title>The Global Catalogue of Microorganisms (GCM) 10K type strain sequencing project: providing services to taxonomists for standard genome sequencing and annotation.</title>
        <authorList>
            <consortium name="The Broad Institute Genomics Platform"/>
            <consortium name="The Broad Institute Genome Sequencing Center for Infectious Disease"/>
            <person name="Wu L."/>
            <person name="Ma J."/>
        </authorList>
    </citation>
    <scope>NUCLEOTIDE SEQUENCE [LARGE SCALE GENOMIC DNA]</scope>
    <source>
        <strain evidence="2">JCM 17494</strain>
    </source>
</reference>
<organism evidence="1 2">
    <name type="scientific">Lentzea roselyniae</name>
    <dbReference type="NCBI Taxonomy" id="531940"/>
    <lineage>
        <taxon>Bacteria</taxon>
        <taxon>Bacillati</taxon>
        <taxon>Actinomycetota</taxon>
        <taxon>Actinomycetes</taxon>
        <taxon>Pseudonocardiales</taxon>
        <taxon>Pseudonocardiaceae</taxon>
        <taxon>Lentzea</taxon>
    </lineage>
</organism>
<sequence length="76" mass="8399">MRHPRPEEHWASLAADLLIAVCTPAPGSAAADKPQRLAVLADVAKQLAFRGLRFFLPARRDLALVCTCRQRRPGRP</sequence>
<dbReference type="Proteomes" id="UP001500711">
    <property type="component" value="Unassembled WGS sequence"/>
</dbReference>
<comment type="caution">
    <text evidence="1">The sequence shown here is derived from an EMBL/GenBank/DDBJ whole genome shotgun (WGS) entry which is preliminary data.</text>
</comment>